<dbReference type="EMBL" id="MKQR01000025">
    <property type="protein sequence ID" value="OLR91273.1"/>
    <property type="molecule type" value="Genomic_DNA"/>
</dbReference>
<dbReference type="AlphaFoldDB" id="A0A1Q9LGX4"/>
<name>A0A1Q9LGX4_9PSEU</name>
<keyword evidence="2" id="KW-1185">Reference proteome</keyword>
<evidence type="ECO:0000313" key="2">
    <source>
        <dbReference type="Proteomes" id="UP000186040"/>
    </source>
</evidence>
<dbReference type="OrthoDB" id="3261206at2"/>
<comment type="caution">
    <text evidence="1">The sequence shown here is derived from an EMBL/GenBank/DDBJ whole genome shotgun (WGS) entry which is preliminary data.</text>
</comment>
<dbReference type="RefSeq" id="WP_075976930.1">
    <property type="nucleotide sequence ID" value="NZ_MKQR01000025.1"/>
</dbReference>
<protein>
    <submittedName>
        <fullName evidence="1">Uncharacterized protein</fullName>
    </submittedName>
</protein>
<accession>A0A1Q9LGX4</accession>
<sequence length="766" mass="80871">MADRYRDALRDTAPGVLRGREDELGDLAAFAAGAPAHRHLRAPAGAGGTALLSWFALHPPEGTRVVAFLVTRGLAEQDHRAAFVEEVLEQLADLLDQPLPPLPTTALREAHLRGLLAEAGDGLVLVVDGLDEDSGQGGSIAALLPAGGHVLTCATPGWQVPVDVPPDHPLRSAEVVDLAPSPAATLDGLPDSAHDVLGLLATARGLTADDVADLLEVDGAAALPGVVQRRSGWHPGRRVLLLAHAELQREAERTLPPARHREALHAWAEQYRALGWPPTTPEYLLGGYFRVLLAERDVPRLLELATDHRRHDATLAVTGSDSRALQEIAELAALIPDDTAALARLAIHQDRLLGRAPRVPTTLPAVWAGWGHLTRAASLLHGVVGEVRTALAEVVRRAEPFDPDRLGELVASFPRDDSAPARAVLAGRAGDRDRLTALRKEATEVDVAVELVRAWVALGDAADDTDDAVRVAEDVIGPPRTAADAPRLDLIRAVGPGPVAQRLAAAVVGPVPRVAAFDLAGADPEQVRAEAARLAPTDRVRWALATATAPGELAAIRIPRTHPLGAASLAVAAARRARELGAAEVADRLGATAVRGLATTAESRARDDVLLALSEAGTRPVDALAAARRVVDRRTRAAAIAGVAARSTPAAGRDIALLAESEAREPVTDQEREACLWLVIGALAEVGDHDLLAAAVRRSADPAVRADHARLDPGEFALRTEGPAPEPPLGHVVDHDRVAAFARRWTHTDPAAVRAAASEFLRVWWP</sequence>
<reference evidence="1 2" key="1">
    <citation type="submission" date="2016-10" db="EMBL/GenBank/DDBJ databases">
        <title>The Draft Genome Sequence of Actinokineospora bangkokensis 44EHWT reveals the biosynthetic pathway of antifungal compounds Thailandins with unusual extender unit butylmalonyl-CoA.</title>
        <authorList>
            <person name="Greule A."/>
            <person name="Intra B."/>
            <person name="Flemming S."/>
            <person name="Rommel M.G."/>
            <person name="Panbangred W."/>
            <person name="Bechthold A."/>
        </authorList>
    </citation>
    <scope>NUCLEOTIDE SEQUENCE [LARGE SCALE GENOMIC DNA]</scope>
    <source>
        <strain evidence="1 2">44EHW</strain>
    </source>
</reference>
<dbReference type="Proteomes" id="UP000186040">
    <property type="component" value="Unassembled WGS sequence"/>
</dbReference>
<gene>
    <name evidence="1" type="ORF">BJP25_26765</name>
</gene>
<proteinExistence type="predicted"/>
<dbReference type="STRING" id="1193682.BJP25_26765"/>
<evidence type="ECO:0000313" key="1">
    <source>
        <dbReference type="EMBL" id="OLR91273.1"/>
    </source>
</evidence>
<organism evidence="1 2">
    <name type="scientific">Actinokineospora bangkokensis</name>
    <dbReference type="NCBI Taxonomy" id="1193682"/>
    <lineage>
        <taxon>Bacteria</taxon>
        <taxon>Bacillati</taxon>
        <taxon>Actinomycetota</taxon>
        <taxon>Actinomycetes</taxon>
        <taxon>Pseudonocardiales</taxon>
        <taxon>Pseudonocardiaceae</taxon>
        <taxon>Actinokineospora</taxon>
    </lineage>
</organism>